<sequence>MRCRNDENSVWVTKLSKDTREPDLHKLFRPFGVVSRVYVAIDQNTGMN</sequence>
<dbReference type="Gene3D" id="3.30.70.330">
    <property type="match status" value="1"/>
</dbReference>
<reference evidence="2" key="1">
    <citation type="submission" date="2018-02" db="EMBL/GenBank/DDBJ databases">
        <title>Rhizophora mucronata_Transcriptome.</title>
        <authorList>
            <person name="Meera S.P."/>
            <person name="Sreeshan A."/>
            <person name="Augustine A."/>
        </authorList>
    </citation>
    <scope>NUCLEOTIDE SEQUENCE</scope>
    <source>
        <tissue evidence="2">Leaf</tissue>
    </source>
</reference>
<dbReference type="Pfam" id="PF00076">
    <property type="entry name" value="RRM_1"/>
    <property type="match status" value="1"/>
</dbReference>
<dbReference type="InterPro" id="IPR012677">
    <property type="entry name" value="Nucleotide-bd_a/b_plait_sf"/>
</dbReference>
<feature type="domain" description="RRM" evidence="1">
    <location>
        <begin position="10"/>
        <end position="47"/>
    </location>
</feature>
<organism evidence="2">
    <name type="scientific">Rhizophora mucronata</name>
    <name type="common">Asiatic mangrove</name>
    <dbReference type="NCBI Taxonomy" id="61149"/>
    <lineage>
        <taxon>Eukaryota</taxon>
        <taxon>Viridiplantae</taxon>
        <taxon>Streptophyta</taxon>
        <taxon>Embryophyta</taxon>
        <taxon>Tracheophyta</taxon>
        <taxon>Spermatophyta</taxon>
        <taxon>Magnoliopsida</taxon>
        <taxon>eudicotyledons</taxon>
        <taxon>Gunneridae</taxon>
        <taxon>Pentapetalae</taxon>
        <taxon>rosids</taxon>
        <taxon>fabids</taxon>
        <taxon>Malpighiales</taxon>
        <taxon>Rhizophoraceae</taxon>
        <taxon>Rhizophora</taxon>
    </lineage>
</organism>
<dbReference type="InterPro" id="IPR035979">
    <property type="entry name" value="RBD_domain_sf"/>
</dbReference>
<accession>A0A2P2NA84</accession>
<protein>
    <recommendedName>
        <fullName evidence="1">RRM domain-containing protein</fullName>
    </recommendedName>
</protein>
<dbReference type="SUPFAM" id="SSF54928">
    <property type="entry name" value="RNA-binding domain, RBD"/>
    <property type="match status" value="1"/>
</dbReference>
<name>A0A2P2NA84_RHIMU</name>
<dbReference type="GO" id="GO:0003723">
    <property type="term" value="F:RNA binding"/>
    <property type="evidence" value="ECO:0007669"/>
    <property type="project" value="InterPro"/>
</dbReference>
<proteinExistence type="predicted"/>
<dbReference type="AlphaFoldDB" id="A0A2P2NA84"/>
<evidence type="ECO:0000313" key="2">
    <source>
        <dbReference type="EMBL" id="MBX39389.1"/>
    </source>
</evidence>
<evidence type="ECO:0000259" key="1">
    <source>
        <dbReference type="Pfam" id="PF00076"/>
    </source>
</evidence>
<dbReference type="InterPro" id="IPR000504">
    <property type="entry name" value="RRM_dom"/>
</dbReference>
<dbReference type="EMBL" id="GGEC01058905">
    <property type="protein sequence ID" value="MBX39389.1"/>
    <property type="molecule type" value="Transcribed_RNA"/>
</dbReference>